<gene>
    <name evidence="1" type="ORF">SK803_02750</name>
</gene>
<dbReference type="Proteomes" id="UP001285521">
    <property type="component" value="Unassembled WGS sequence"/>
</dbReference>
<protein>
    <submittedName>
        <fullName evidence="1">Uncharacterized protein</fullName>
    </submittedName>
</protein>
<evidence type="ECO:0000313" key="2">
    <source>
        <dbReference type="Proteomes" id="UP001285521"/>
    </source>
</evidence>
<dbReference type="RefSeq" id="WP_319964113.1">
    <property type="nucleotide sequence ID" value="NZ_JAXAVW010000002.1"/>
</dbReference>
<proteinExistence type="predicted"/>
<dbReference type="EMBL" id="JAXAVW010000002">
    <property type="protein sequence ID" value="MDX8029108.1"/>
    <property type="molecule type" value="Genomic_DNA"/>
</dbReference>
<name>A0ABU4STM5_9PSEU</name>
<evidence type="ECO:0000313" key="1">
    <source>
        <dbReference type="EMBL" id="MDX8029108.1"/>
    </source>
</evidence>
<reference evidence="1 2" key="1">
    <citation type="submission" date="2023-11" db="EMBL/GenBank/DDBJ databases">
        <title>Lentzea sokolovensis, sp. nov., Lentzea kristufkii, sp. nov., and Lentzea miocenensis, sp. nov., rare actinobacteria from Sokolov Coal Basin, Miocene lacustrine sediment, Czech Republic.</title>
        <authorList>
            <person name="Lara A."/>
            <person name="Kotroba L."/>
            <person name="Nouioui I."/>
            <person name="Neumann-Schaal M."/>
            <person name="Mast Y."/>
            <person name="Chronakova A."/>
        </authorList>
    </citation>
    <scope>NUCLEOTIDE SEQUENCE [LARGE SCALE GENOMIC DNA]</scope>
    <source>
        <strain evidence="1 2">BCCO 10_0856</strain>
    </source>
</reference>
<sequence>MAVFLAVVVTGGGEDDCEPAGESGTLAMLSLLPRLMGVMGRALWLISVPDQANESTCPPSR</sequence>
<keyword evidence="2" id="KW-1185">Reference proteome</keyword>
<comment type="caution">
    <text evidence="1">The sequence shown here is derived from an EMBL/GenBank/DDBJ whole genome shotgun (WGS) entry which is preliminary data.</text>
</comment>
<organism evidence="1 2">
    <name type="scientific">Lentzea miocenica</name>
    <dbReference type="NCBI Taxonomy" id="3095431"/>
    <lineage>
        <taxon>Bacteria</taxon>
        <taxon>Bacillati</taxon>
        <taxon>Actinomycetota</taxon>
        <taxon>Actinomycetes</taxon>
        <taxon>Pseudonocardiales</taxon>
        <taxon>Pseudonocardiaceae</taxon>
        <taxon>Lentzea</taxon>
    </lineage>
</organism>
<accession>A0ABU4STM5</accession>